<protein>
    <recommendedName>
        <fullName evidence="4">DUF2059 domain-containing protein</fullName>
    </recommendedName>
</protein>
<evidence type="ECO:0000313" key="2">
    <source>
        <dbReference type="EMBL" id="AWB26181.1"/>
    </source>
</evidence>
<dbReference type="KEGG" id="mee:DA075_35510"/>
<sequence length="159" mass="16445">MASLTLALLTALPARRAFAAGAALLGPAAAPQAPAAPLHTVEVAPMPMLALPAPRRPSPLLAAIEEHRSANLAVMQAVRDYVQAREDSAPDERLMLAIASRASDEEAAAFDALMAVTLTSDEDARAATAYFAEFAAETDDGAMGTRLLQRLAVLLAAAA</sequence>
<feature type="chain" id="PRO_5015324418" description="DUF2059 domain-containing protein" evidence="1">
    <location>
        <begin position="20"/>
        <end position="159"/>
    </location>
</feature>
<organism evidence="2 3">
    <name type="scientific">Methylobacterium currus</name>
    <dbReference type="NCBI Taxonomy" id="2051553"/>
    <lineage>
        <taxon>Bacteria</taxon>
        <taxon>Pseudomonadati</taxon>
        <taxon>Pseudomonadota</taxon>
        <taxon>Alphaproteobacteria</taxon>
        <taxon>Hyphomicrobiales</taxon>
        <taxon>Methylobacteriaceae</taxon>
        <taxon>Methylobacterium</taxon>
    </lineage>
</organism>
<dbReference type="EMBL" id="CP028847">
    <property type="protein sequence ID" value="AWB26181.1"/>
    <property type="molecule type" value="Genomic_DNA"/>
</dbReference>
<dbReference type="OrthoDB" id="7994795at2"/>
<proteinExistence type="predicted"/>
<dbReference type="Proteomes" id="UP000244755">
    <property type="component" value="Plasmid unnamed3"/>
</dbReference>
<keyword evidence="3" id="KW-1185">Reference proteome</keyword>
<keyword evidence="1" id="KW-0732">Signal</keyword>
<evidence type="ECO:0000256" key="1">
    <source>
        <dbReference type="SAM" id="SignalP"/>
    </source>
</evidence>
<feature type="signal peptide" evidence="1">
    <location>
        <begin position="1"/>
        <end position="19"/>
    </location>
</feature>
<name>A0A2R4WXD1_9HYPH</name>
<reference evidence="2 3" key="1">
    <citation type="submission" date="2018-04" db="EMBL/GenBank/DDBJ databases">
        <title>Methylobacterium sp. PR1016A genome.</title>
        <authorList>
            <person name="Park W."/>
        </authorList>
    </citation>
    <scope>NUCLEOTIDE SEQUENCE [LARGE SCALE GENOMIC DNA]</scope>
    <source>
        <strain evidence="2 3">PR1016A</strain>
        <plasmid evidence="2 3">unnamed3</plasmid>
    </source>
</reference>
<gene>
    <name evidence="2" type="ORF">DA075_35510</name>
</gene>
<geneLocation type="plasmid" evidence="2 3">
    <name>unnamed3</name>
</geneLocation>
<evidence type="ECO:0000313" key="3">
    <source>
        <dbReference type="Proteomes" id="UP000244755"/>
    </source>
</evidence>
<evidence type="ECO:0008006" key="4">
    <source>
        <dbReference type="Google" id="ProtNLM"/>
    </source>
</evidence>
<keyword evidence="2" id="KW-0614">Plasmid</keyword>
<accession>A0A2R4WXD1</accession>
<dbReference type="RefSeq" id="WP_099957711.1">
    <property type="nucleotide sequence ID" value="NZ_CP028847.1"/>
</dbReference>
<dbReference type="AlphaFoldDB" id="A0A2R4WXD1"/>